<evidence type="ECO:0000313" key="8">
    <source>
        <dbReference type="EMBL" id="SIS01841.1"/>
    </source>
</evidence>
<dbReference type="Proteomes" id="UP000186019">
    <property type="component" value="Unassembled WGS sequence"/>
</dbReference>
<feature type="chain" id="PRO_5009941746" evidence="7">
    <location>
        <begin position="28"/>
        <end position="256"/>
    </location>
</feature>
<evidence type="ECO:0000256" key="5">
    <source>
        <dbReference type="ARBA" id="ARBA00062515"/>
    </source>
</evidence>
<gene>
    <name evidence="8" type="ORF">SAMN05421666_1213</name>
</gene>
<comment type="subunit">
    <text evidence="5">The complex is composed of two ATP-binding proteins (ModC), two transmembrane proteins (ModB) and a solute-binding protein (ModA).</text>
</comment>
<reference evidence="9" key="1">
    <citation type="submission" date="2017-01" db="EMBL/GenBank/DDBJ databases">
        <authorList>
            <person name="Varghese N."/>
            <person name="Submissions S."/>
        </authorList>
    </citation>
    <scope>NUCLEOTIDE SEQUENCE [LARGE SCALE GENOMIC DNA]</scope>
    <source>
        <strain evidence="9">DSM 29590</strain>
    </source>
</reference>
<name>A0A1N7FNE6_9RHOB</name>
<dbReference type="PANTHER" id="PTHR30632">
    <property type="entry name" value="MOLYBDATE-BINDING PERIPLASMIC PROTEIN"/>
    <property type="match status" value="1"/>
</dbReference>
<dbReference type="GO" id="GO:0030288">
    <property type="term" value="C:outer membrane-bounded periplasmic space"/>
    <property type="evidence" value="ECO:0007669"/>
    <property type="project" value="TreeGrafter"/>
</dbReference>
<dbReference type="GO" id="GO:1901359">
    <property type="term" value="F:tungstate binding"/>
    <property type="evidence" value="ECO:0007669"/>
    <property type="project" value="UniProtKB-ARBA"/>
</dbReference>
<dbReference type="Pfam" id="PF13531">
    <property type="entry name" value="SBP_bac_11"/>
    <property type="match status" value="1"/>
</dbReference>
<dbReference type="InterPro" id="IPR050682">
    <property type="entry name" value="ModA/WtpA"/>
</dbReference>
<dbReference type="FunFam" id="3.40.190.10:FF:000035">
    <property type="entry name" value="Molybdate ABC transporter substrate-binding protein"/>
    <property type="match status" value="1"/>
</dbReference>
<proteinExistence type="inferred from homology"/>
<feature type="signal peptide" evidence="7">
    <location>
        <begin position="1"/>
        <end position="27"/>
    </location>
</feature>
<dbReference type="NCBIfam" id="TIGR01256">
    <property type="entry name" value="modA"/>
    <property type="match status" value="1"/>
</dbReference>
<keyword evidence="9" id="KW-1185">Reference proteome</keyword>
<dbReference type="GO" id="GO:0046872">
    <property type="term" value="F:metal ion binding"/>
    <property type="evidence" value="ECO:0007669"/>
    <property type="project" value="UniProtKB-KW"/>
</dbReference>
<dbReference type="PANTHER" id="PTHR30632:SF17">
    <property type="entry name" value="MOLYBDATE-BINDING PROTEIN MODA"/>
    <property type="match status" value="1"/>
</dbReference>
<keyword evidence="3 6" id="KW-0479">Metal-binding</keyword>
<feature type="binding site" evidence="6">
    <location>
        <position position="193"/>
    </location>
    <ligand>
        <name>molybdate</name>
        <dbReference type="ChEBI" id="CHEBI:36264"/>
    </ligand>
</feature>
<keyword evidence="2 6" id="KW-0500">Molybdenum</keyword>
<protein>
    <submittedName>
        <fullName evidence="8">Molybdate transport system substrate-binding protein</fullName>
    </submittedName>
</protein>
<dbReference type="EMBL" id="FTNV01000001">
    <property type="protein sequence ID" value="SIS01841.1"/>
    <property type="molecule type" value="Genomic_DNA"/>
</dbReference>
<evidence type="ECO:0000256" key="2">
    <source>
        <dbReference type="ARBA" id="ARBA00022505"/>
    </source>
</evidence>
<evidence type="ECO:0000313" key="9">
    <source>
        <dbReference type="Proteomes" id="UP000186019"/>
    </source>
</evidence>
<feature type="binding site" evidence="6">
    <location>
        <position position="64"/>
    </location>
    <ligand>
        <name>molybdate</name>
        <dbReference type="ChEBI" id="CHEBI:36264"/>
    </ligand>
</feature>
<dbReference type="GO" id="GO:0030973">
    <property type="term" value="F:molybdate ion binding"/>
    <property type="evidence" value="ECO:0007669"/>
    <property type="project" value="TreeGrafter"/>
</dbReference>
<dbReference type="GO" id="GO:0015689">
    <property type="term" value="P:molybdate ion transport"/>
    <property type="evidence" value="ECO:0007669"/>
    <property type="project" value="InterPro"/>
</dbReference>
<evidence type="ECO:0000256" key="6">
    <source>
        <dbReference type="PIRSR" id="PIRSR004846-1"/>
    </source>
</evidence>
<evidence type="ECO:0000256" key="1">
    <source>
        <dbReference type="ARBA" id="ARBA00009175"/>
    </source>
</evidence>
<organism evidence="8 9">
    <name type="scientific">Roseovarius nanhaiticus</name>
    <dbReference type="NCBI Taxonomy" id="573024"/>
    <lineage>
        <taxon>Bacteria</taxon>
        <taxon>Pseudomonadati</taxon>
        <taxon>Pseudomonadota</taxon>
        <taxon>Alphaproteobacteria</taxon>
        <taxon>Rhodobacterales</taxon>
        <taxon>Roseobacteraceae</taxon>
        <taxon>Roseovarius</taxon>
    </lineage>
</organism>
<dbReference type="STRING" id="573024.SAMN05216208_0923"/>
<dbReference type="AlphaFoldDB" id="A0A1N7FNE6"/>
<keyword evidence="4 7" id="KW-0732">Signal</keyword>
<evidence type="ECO:0000256" key="4">
    <source>
        <dbReference type="ARBA" id="ARBA00022729"/>
    </source>
</evidence>
<dbReference type="RefSeq" id="WP_244512503.1">
    <property type="nucleotide sequence ID" value="NZ_FOAC01000001.1"/>
</dbReference>
<accession>A0A1N7FNE6</accession>
<dbReference type="Gene3D" id="3.40.190.10">
    <property type="entry name" value="Periplasmic binding protein-like II"/>
    <property type="match status" value="2"/>
</dbReference>
<sequence length="256" mass="26719">MTGRRAATEWMRHACLALIAASLPVMAQADAPRATIFAAASLQGVLSEIAALYPGEATVSVAGSGTIARQIANGAPADLAILANADWMDWLEDQGLIDPLRRTDLVGNSLVLIGPANAPDLKAVNAEALLARLNGGRMAIGQTMGVPAGIYGRQWLEAAGFWPALRPQLAETDNVRSALALVARGEAPLGVVYATDAAAEEGVRTLYAVPQEMHDPITYPLAELTDAGADLATFLRGAEARGVFLRHGFVPFSGAP</sequence>
<feature type="binding site" evidence="6">
    <location>
        <position position="41"/>
    </location>
    <ligand>
        <name>molybdate</name>
        <dbReference type="ChEBI" id="CHEBI:36264"/>
    </ligand>
</feature>
<feature type="binding site" evidence="6">
    <location>
        <position position="175"/>
    </location>
    <ligand>
        <name>molybdate</name>
        <dbReference type="ChEBI" id="CHEBI:36264"/>
    </ligand>
</feature>
<comment type="similarity">
    <text evidence="1">Belongs to the bacterial solute-binding protein ModA family.</text>
</comment>
<dbReference type="PIRSF" id="PIRSF004846">
    <property type="entry name" value="ModA"/>
    <property type="match status" value="1"/>
</dbReference>
<dbReference type="SUPFAM" id="SSF53850">
    <property type="entry name" value="Periplasmic binding protein-like II"/>
    <property type="match status" value="1"/>
</dbReference>
<dbReference type="InterPro" id="IPR005950">
    <property type="entry name" value="ModA"/>
</dbReference>
<evidence type="ECO:0000256" key="7">
    <source>
        <dbReference type="SAM" id="SignalP"/>
    </source>
</evidence>
<evidence type="ECO:0000256" key="3">
    <source>
        <dbReference type="ARBA" id="ARBA00022723"/>
    </source>
</evidence>
<feature type="binding site" evidence="6">
    <location>
        <position position="148"/>
    </location>
    <ligand>
        <name>molybdate</name>
        <dbReference type="ChEBI" id="CHEBI:36264"/>
    </ligand>
</feature>